<comment type="function">
    <text evidence="1">This subunit might be involved in maturation of a crRNA intermediate to its mature form.</text>
</comment>
<organism evidence="8">
    <name type="scientific">Cyanobacterium aponinum AL20115</name>
    <dbReference type="NCBI Taxonomy" id="3090662"/>
    <lineage>
        <taxon>Bacteria</taxon>
        <taxon>Bacillati</taxon>
        <taxon>Cyanobacteriota</taxon>
        <taxon>Cyanophyceae</taxon>
        <taxon>Oscillatoriophycideae</taxon>
        <taxon>Chroococcales</taxon>
        <taxon>Geminocystaceae</taxon>
        <taxon>Cyanobacterium</taxon>
    </lineage>
</organism>
<accession>A0AAF0ZDU9</accession>
<keyword evidence="4" id="KW-0694">RNA-binding</keyword>
<dbReference type="Pfam" id="PF03787">
    <property type="entry name" value="RAMPs"/>
    <property type="match status" value="1"/>
</dbReference>
<dbReference type="EMBL" id="CP138348">
    <property type="protein sequence ID" value="WPF90093.1"/>
    <property type="molecule type" value="Genomic_DNA"/>
</dbReference>
<dbReference type="AlphaFoldDB" id="A0AAF0ZDU9"/>
<sequence length="429" mass="49938">MNTTTLQPLTFTKNYQTAKIRLTSPILRIGGAVSQLNPYEYIQAGGKVYLPNQEALARVLLERGKLQQYIQKIEDKEDIKYLLDSIDENWQNLTDSYDNQVFPAIGISRKWVNGKISDLRPMIRNGFGEPYIPGSSIKGAMRSAIAFFLLKHGEKYNTPKEISQIEAQLRQNLANDRGKKEFKRRQKFADDRLFMSDLFEDFSLGYKDKKYQPRIGPYTDFLRALDISDSTPLLAQTVPNKKTGKRKTYNIPVVTEVIVSSHFHDYNAKYKASLYTEMIFNVRCEFTITLDLEMLSWFNHNQGMKLPFNSIEELVNICQEFTQIQWDGEYDYWNNINDNKDKGKNLDFESIRDFYEEEECPYQLRLGWGTGMGGTTINWLINDDLREQIRDTCGLKAPNFQAPKSRRTILNRDSHIRYVPGWTKLNIIN</sequence>
<keyword evidence="5" id="KW-0051">Antiviral defense</keyword>
<dbReference type="InterPro" id="IPR005537">
    <property type="entry name" value="RAMP_III_fam"/>
</dbReference>
<protein>
    <recommendedName>
        <fullName evidence="3">CRISPR system Cms protein Csm5</fullName>
    </recommendedName>
    <alternativeName>
        <fullName evidence="6">CRISPR type III A-associated protein Csm5</fullName>
    </alternativeName>
</protein>
<gene>
    <name evidence="8" type="primary">csm5</name>
    <name evidence="8" type="ORF">SAY89_07445</name>
</gene>
<dbReference type="GO" id="GO:0003723">
    <property type="term" value="F:RNA binding"/>
    <property type="evidence" value="ECO:0007669"/>
    <property type="project" value="UniProtKB-KW"/>
</dbReference>
<evidence type="ECO:0000256" key="1">
    <source>
        <dbReference type="ARBA" id="ARBA00003088"/>
    </source>
</evidence>
<evidence type="ECO:0000256" key="3">
    <source>
        <dbReference type="ARBA" id="ARBA00016113"/>
    </source>
</evidence>
<dbReference type="GO" id="GO:0051607">
    <property type="term" value="P:defense response to virus"/>
    <property type="evidence" value="ECO:0007669"/>
    <property type="project" value="UniProtKB-KW"/>
</dbReference>
<evidence type="ECO:0000259" key="7">
    <source>
        <dbReference type="Pfam" id="PF03787"/>
    </source>
</evidence>
<dbReference type="NCBIfam" id="TIGR01899">
    <property type="entry name" value="cas_TM1807_csm5"/>
    <property type="match status" value="1"/>
</dbReference>
<comment type="similarity">
    <text evidence="2">Belongs to the CRISPR-associated Csm5 family.</text>
</comment>
<evidence type="ECO:0000256" key="4">
    <source>
        <dbReference type="ARBA" id="ARBA00022884"/>
    </source>
</evidence>
<evidence type="ECO:0000256" key="5">
    <source>
        <dbReference type="ARBA" id="ARBA00023118"/>
    </source>
</evidence>
<dbReference type="RefSeq" id="WP_320002177.1">
    <property type="nucleotide sequence ID" value="NZ_CP138348.1"/>
</dbReference>
<dbReference type="PANTHER" id="PTHR38007">
    <property type="entry name" value="CRISPR SYSTEM CMS PROTEIN CSM5"/>
    <property type="match status" value="1"/>
</dbReference>
<proteinExistence type="inferred from homology"/>
<dbReference type="InterPro" id="IPR010173">
    <property type="entry name" value="CRISPR-assoc_Csm5"/>
</dbReference>
<reference evidence="8" key="1">
    <citation type="submission" date="2023-11" db="EMBL/GenBank/DDBJ databases">
        <title>Genome sequence of Cyanobacterium aponinum BCRC AL20115.</title>
        <authorList>
            <person name="Chang H.-Y."/>
            <person name="Lin K.-M."/>
            <person name="Hsueh H.-T."/>
            <person name="Chu H.-A."/>
            <person name="Kuo C.-H."/>
        </authorList>
    </citation>
    <scope>NUCLEOTIDE SEQUENCE</scope>
    <source>
        <strain evidence="8">AL20115</strain>
    </source>
</reference>
<evidence type="ECO:0000256" key="6">
    <source>
        <dbReference type="ARBA" id="ARBA00031720"/>
    </source>
</evidence>
<feature type="domain" description="CRISPR type III-associated protein" evidence="7">
    <location>
        <begin position="19"/>
        <end position="262"/>
    </location>
</feature>
<name>A0AAF0ZDU9_9CHRO</name>
<evidence type="ECO:0000313" key="8">
    <source>
        <dbReference type="EMBL" id="WPF90093.1"/>
    </source>
</evidence>
<dbReference type="PANTHER" id="PTHR38007:SF1">
    <property type="entry name" value="CRISPR SYSTEM CMS PROTEIN CSM5"/>
    <property type="match status" value="1"/>
</dbReference>
<evidence type="ECO:0000256" key="2">
    <source>
        <dbReference type="ARBA" id="ARBA00006680"/>
    </source>
</evidence>